<comment type="caution">
    <text evidence="1">The sequence shown here is derived from an EMBL/GenBank/DDBJ whole genome shotgun (WGS) entry which is preliminary data.</text>
</comment>
<sequence length="59" mass="7060">MEEMTNKGESLCLVDDIFINIFFHKCSKYEQQSDIFCYDFNINISDIVSFSLELKSRYF</sequence>
<evidence type="ECO:0000313" key="1">
    <source>
        <dbReference type="EMBL" id="KPL57832.1"/>
    </source>
</evidence>
<gene>
    <name evidence="1" type="ORF">AM506_19985</name>
</gene>
<evidence type="ECO:0000313" key="2">
    <source>
        <dbReference type="Proteomes" id="UP000050398"/>
    </source>
</evidence>
<proteinExistence type="predicted"/>
<dbReference type="AlphaFoldDB" id="A0A0P6VY93"/>
<reference evidence="1 2" key="1">
    <citation type="submission" date="2015-08" db="EMBL/GenBank/DDBJ databases">
        <title>Draft Genome Sequence of Bacillus vietnamensis UCD-SED5.</title>
        <authorList>
            <person name="Lee R.D."/>
            <person name="Jospin G."/>
            <person name="Lang J.M."/>
            <person name="Coil D.A."/>
            <person name="Eisen J.A."/>
        </authorList>
    </citation>
    <scope>NUCLEOTIDE SEQUENCE [LARGE SCALE GENOMIC DNA]</scope>
    <source>
        <strain evidence="1 2">UCD-SED5</strain>
    </source>
</reference>
<organism evidence="1 2">
    <name type="scientific">Rossellomorea vietnamensis</name>
    <dbReference type="NCBI Taxonomy" id="218284"/>
    <lineage>
        <taxon>Bacteria</taxon>
        <taxon>Bacillati</taxon>
        <taxon>Bacillota</taxon>
        <taxon>Bacilli</taxon>
        <taxon>Bacillales</taxon>
        <taxon>Bacillaceae</taxon>
        <taxon>Rossellomorea</taxon>
    </lineage>
</organism>
<dbReference type="PATRIC" id="fig|218284.4.peg.2547"/>
<dbReference type="EMBL" id="LIXZ01000025">
    <property type="protein sequence ID" value="KPL57832.1"/>
    <property type="molecule type" value="Genomic_DNA"/>
</dbReference>
<name>A0A0P6VY93_9BACI</name>
<accession>A0A0P6VY93</accession>
<protein>
    <submittedName>
        <fullName evidence="1">Uncharacterized protein</fullName>
    </submittedName>
</protein>
<dbReference type="Proteomes" id="UP000050398">
    <property type="component" value="Unassembled WGS sequence"/>
</dbReference>